<proteinExistence type="predicted"/>
<dbReference type="EMBL" id="CDHN01000005">
    <property type="protein sequence ID" value="CEJ92986.1"/>
    <property type="molecule type" value="Genomic_DNA"/>
</dbReference>
<reference evidence="2 3" key="1">
    <citation type="journal article" date="2015" name="Genome Announc.">
        <title>Draft Genome Sequence and Gene Annotation of the Entomopathogenic Fungus Verticillium hemipterigenum.</title>
        <authorList>
            <person name="Horn F."/>
            <person name="Habel A."/>
            <person name="Scharf D.H."/>
            <person name="Dworschak J."/>
            <person name="Brakhage A.A."/>
            <person name="Guthke R."/>
            <person name="Hertweck C."/>
            <person name="Linde J."/>
        </authorList>
    </citation>
    <scope>NUCLEOTIDE SEQUENCE [LARGE SCALE GENOMIC DNA]</scope>
</reference>
<sequence>MTKFWQAKMLRLLACLLGLTEAGFATASLNRTSMKRNNYKEFWEYQGYYTNVGPYRVVEDLPAGMHNTRYSVPIEVSRHDCFDTVLNSTDLAKASRNMGSWCENFEVASNSIYASVVNDAVTYVCSEGNEKSCNIIEWREAEAYLDEHCGPGVAGKVFLKKFKKYYGRAEPYGLICEKINAHESWEYQIKPEAVWVDSRMYEEWKYGF</sequence>
<organism evidence="2 3">
    <name type="scientific">[Torrubiella] hemipterigena</name>
    <dbReference type="NCBI Taxonomy" id="1531966"/>
    <lineage>
        <taxon>Eukaryota</taxon>
        <taxon>Fungi</taxon>
        <taxon>Dikarya</taxon>
        <taxon>Ascomycota</taxon>
        <taxon>Pezizomycotina</taxon>
        <taxon>Sordariomycetes</taxon>
        <taxon>Hypocreomycetidae</taxon>
        <taxon>Hypocreales</taxon>
        <taxon>Clavicipitaceae</taxon>
        <taxon>Clavicipitaceae incertae sedis</taxon>
        <taxon>'Torrubiella' clade</taxon>
    </lineage>
</organism>
<dbReference type="HOGENOM" id="CLU_1321722_0_0_1"/>
<dbReference type="AlphaFoldDB" id="A0A0A1T758"/>
<evidence type="ECO:0000256" key="1">
    <source>
        <dbReference type="SAM" id="SignalP"/>
    </source>
</evidence>
<gene>
    <name evidence="2" type="ORF">VHEMI08607</name>
</gene>
<dbReference type="Proteomes" id="UP000039046">
    <property type="component" value="Unassembled WGS sequence"/>
</dbReference>
<evidence type="ECO:0000313" key="3">
    <source>
        <dbReference type="Proteomes" id="UP000039046"/>
    </source>
</evidence>
<protein>
    <recommendedName>
        <fullName evidence="4">Ecp2 effector protein domain-containing protein</fullName>
    </recommendedName>
</protein>
<feature type="chain" id="PRO_5001978958" description="Ecp2 effector protein domain-containing protein" evidence="1">
    <location>
        <begin position="23"/>
        <end position="208"/>
    </location>
</feature>
<feature type="signal peptide" evidence="1">
    <location>
        <begin position="1"/>
        <end position="22"/>
    </location>
</feature>
<evidence type="ECO:0008006" key="4">
    <source>
        <dbReference type="Google" id="ProtNLM"/>
    </source>
</evidence>
<name>A0A0A1T758_9HYPO</name>
<keyword evidence="3" id="KW-1185">Reference proteome</keyword>
<accession>A0A0A1T758</accession>
<keyword evidence="1" id="KW-0732">Signal</keyword>
<evidence type="ECO:0000313" key="2">
    <source>
        <dbReference type="EMBL" id="CEJ92986.1"/>
    </source>
</evidence>